<feature type="region of interest" description="Disordered" evidence="1">
    <location>
        <begin position="143"/>
        <end position="200"/>
    </location>
</feature>
<proteinExistence type="predicted"/>
<gene>
    <name evidence="2" type="ORF">LTR77_007003</name>
</gene>
<dbReference type="Proteomes" id="UP001337655">
    <property type="component" value="Unassembled WGS sequence"/>
</dbReference>
<dbReference type="AlphaFoldDB" id="A0AAV9P9B4"/>
<feature type="compositionally biased region" description="Polar residues" evidence="1">
    <location>
        <begin position="243"/>
        <end position="259"/>
    </location>
</feature>
<feature type="compositionally biased region" description="Polar residues" evidence="1">
    <location>
        <begin position="149"/>
        <end position="165"/>
    </location>
</feature>
<evidence type="ECO:0000313" key="3">
    <source>
        <dbReference type="Proteomes" id="UP001337655"/>
    </source>
</evidence>
<dbReference type="RefSeq" id="XP_064658043.1">
    <property type="nucleotide sequence ID" value="XM_064804242.1"/>
</dbReference>
<evidence type="ECO:0000313" key="2">
    <source>
        <dbReference type="EMBL" id="KAK5168433.1"/>
    </source>
</evidence>
<keyword evidence="3" id="KW-1185">Reference proteome</keyword>
<evidence type="ECO:0000256" key="1">
    <source>
        <dbReference type="SAM" id="MobiDB-lite"/>
    </source>
</evidence>
<feature type="compositionally biased region" description="Polar residues" evidence="1">
    <location>
        <begin position="218"/>
        <end position="235"/>
    </location>
</feature>
<feature type="region of interest" description="Disordered" evidence="1">
    <location>
        <begin position="218"/>
        <end position="267"/>
    </location>
</feature>
<dbReference type="GeneID" id="89928341"/>
<comment type="caution">
    <text evidence="2">The sequence shown here is derived from an EMBL/GenBank/DDBJ whole genome shotgun (WGS) entry which is preliminary data.</text>
</comment>
<reference evidence="2 3" key="1">
    <citation type="submission" date="2023-08" db="EMBL/GenBank/DDBJ databases">
        <title>Black Yeasts Isolated from many extreme environments.</title>
        <authorList>
            <person name="Coleine C."/>
            <person name="Stajich J.E."/>
            <person name="Selbmann L."/>
        </authorList>
    </citation>
    <scope>NUCLEOTIDE SEQUENCE [LARGE SCALE GENOMIC DNA]</scope>
    <source>
        <strain evidence="2 3">CCFEE 5935</strain>
    </source>
</reference>
<name>A0AAV9P9B4_9PEZI</name>
<organism evidence="2 3">
    <name type="scientific">Saxophila tyrrhenica</name>
    <dbReference type="NCBI Taxonomy" id="1690608"/>
    <lineage>
        <taxon>Eukaryota</taxon>
        <taxon>Fungi</taxon>
        <taxon>Dikarya</taxon>
        <taxon>Ascomycota</taxon>
        <taxon>Pezizomycotina</taxon>
        <taxon>Dothideomycetes</taxon>
        <taxon>Dothideomycetidae</taxon>
        <taxon>Mycosphaerellales</taxon>
        <taxon>Extremaceae</taxon>
        <taxon>Saxophila</taxon>
    </lineage>
</organism>
<dbReference type="EMBL" id="JAVRRT010000010">
    <property type="protein sequence ID" value="KAK5168433.1"/>
    <property type="molecule type" value="Genomic_DNA"/>
</dbReference>
<protein>
    <submittedName>
        <fullName evidence="2">Uncharacterized protein</fullName>
    </submittedName>
</protein>
<accession>A0AAV9P9B4</accession>
<sequence>MNAIDFAATGGGDAETVTTAIAAVVSAFQSGAAILERMKRRGAPSLASPVPRVLEESIVQAPDEIQRERLRGILRFGPQFESGDVTAVIALQRITIQLQNSLLNKLRDVEDGEADIMALARAADLGRDNTITTLIALRQRLAQAEMTRETQSTPATSARPPSTQGHPAMSPPREQYYPPPVPPKNNSRRGENPVMPFSPATNISRFTYREVEEDQFEIQSTFSASRPQSERNISVRTAGPRRQSMNSDQSGSTGQSPHRTTSHDSVRQVDKTYPLNFIIGSQYPSRSNNYLGFCKAAWNLQCGDDKAMTKAKDFTQSAQSKYYFLSCSKARCSFTGRDQSAMSNRAITDLTRGIRYRWSFLAKSHAPAKSPQEDQFTFVCMFCAFAGHKSPPMKLSAFLEHISHQHRGNGLSEVILHRTCCIQGRICYDNETFDINLLPLEEMKEGRARDSGYVGSPRLGVDETPATIAELSAKRRTQIKSDVFELGTS</sequence>